<evidence type="ECO:0000256" key="2">
    <source>
        <dbReference type="ARBA" id="ARBA00011900"/>
    </source>
</evidence>
<evidence type="ECO:0000256" key="6">
    <source>
        <dbReference type="ARBA" id="ARBA00047942"/>
    </source>
</evidence>
<evidence type="ECO:0000256" key="4">
    <source>
        <dbReference type="ARBA" id="ARBA00022679"/>
    </source>
</evidence>
<evidence type="ECO:0000256" key="3">
    <source>
        <dbReference type="ARBA" id="ARBA00022603"/>
    </source>
</evidence>
<dbReference type="InterPro" id="IPR029063">
    <property type="entry name" value="SAM-dependent_MTases_sf"/>
</dbReference>
<evidence type="ECO:0000259" key="7">
    <source>
        <dbReference type="Pfam" id="PF01555"/>
    </source>
</evidence>
<proteinExistence type="inferred from homology"/>
<dbReference type="InterPro" id="IPR002052">
    <property type="entry name" value="DNA_methylase_N6_adenine_CS"/>
</dbReference>
<comment type="catalytic activity">
    <reaction evidence="6">
        <text>a 2'-deoxyadenosine in DNA + S-adenosyl-L-methionine = an N(6)-methyl-2'-deoxyadenosine in DNA + S-adenosyl-L-homocysteine + H(+)</text>
        <dbReference type="Rhea" id="RHEA:15197"/>
        <dbReference type="Rhea" id="RHEA-COMP:12418"/>
        <dbReference type="Rhea" id="RHEA-COMP:12419"/>
        <dbReference type="ChEBI" id="CHEBI:15378"/>
        <dbReference type="ChEBI" id="CHEBI:57856"/>
        <dbReference type="ChEBI" id="CHEBI:59789"/>
        <dbReference type="ChEBI" id="CHEBI:90615"/>
        <dbReference type="ChEBI" id="CHEBI:90616"/>
        <dbReference type="EC" id="2.1.1.72"/>
    </reaction>
</comment>
<comment type="similarity">
    <text evidence="1">Belongs to the N(4)/N(6)-methyltransferase family.</text>
</comment>
<dbReference type="SUPFAM" id="SSF53335">
    <property type="entry name" value="S-adenosyl-L-methionine-dependent methyltransferases"/>
    <property type="match status" value="1"/>
</dbReference>
<dbReference type="EC" id="2.1.1.72" evidence="2"/>
<evidence type="ECO:0000256" key="1">
    <source>
        <dbReference type="ARBA" id="ARBA00006594"/>
    </source>
</evidence>
<protein>
    <recommendedName>
        <fullName evidence="2">site-specific DNA-methyltransferase (adenine-specific)</fullName>
        <ecNumber evidence="2">2.1.1.72</ecNumber>
    </recommendedName>
</protein>
<evidence type="ECO:0000313" key="9">
    <source>
        <dbReference type="Proteomes" id="UP000031631"/>
    </source>
</evidence>
<dbReference type="Pfam" id="PF01555">
    <property type="entry name" value="N6_N4_Mtase"/>
    <property type="match status" value="1"/>
</dbReference>
<keyword evidence="3" id="KW-0489">Methyltransferase</keyword>
<evidence type="ECO:0000256" key="5">
    <source>
        <dbReference type="ARBA" id="ARBA00022691"/>
    </source>
</evidence>
<dbReference type="Proteomes" id="UP000031631">
    <property type="component" value="Chromosome"/>
</dbReference>
<dbReference type="GO" id="GO:0032259">
    <property type="term" value="P:methylation"/>
    <property type="evidence" value="ECO:0007669"/>
    <property type="project" value="UniProtKB-KW"/>
</dbReference>
<reference evidence="8 9" key="1">
    <citation type="journal article" date="2014" name="PLoS ONE">
        <title>Physiological and genomic features of a novel sulfur-oxidizing gammaproteobacterium belonging to a previously uncultivated symbiotic lineage isolated from a hydrothermal vent.</title>
        <authorList>
            <person name="Nunoura T."/>
            <person name="Takaki Y."/>
            <person name="Kazama H."/>
            <person name="Kakuta J."/>
            <person name="Shimamura S."/>
            <person name="Makita H."/>
            <person name="Hirai M."/>
            <person name="Miyazaki M."/>
            <person name="Takai K."/>
        </authorList>
    </citation>
    <scope>NUCLEOTIDE SEQUENCE [LARGE SCALE GENOMIC DNA]</scope>
    <source>
        <strain evidence="8 9">Hiromi1</strain>
    </source>
</reference>
<dbReference type="AlphaFoldDB" id="A0A7U6GHR6"/>
<dbReference type="PROSITE" id="PS00092">
    <property type="entry name" value="N6_MTASE"/>
    <property type="match status" value="1"/>
</dbReference>
<dbReference type="PANTHER" id="PTHR13370:SF3">
    <property type="entry name" value="TRNA (GUANINE(10)-N2)-METHYLTRANSFERASE HOMOLOG"/>
    <property type="match status" value="1"/>
</dbReference>
<dbReference type="GO" id="GO:0008170">
    <property type="term" value="F:N-methyltransferase activity"/>
    <property type="evidence" value="ECO:0007669"/>
    <property type="project" value="InterPro"/>
</dbReference>
<keyword evidence="9" id="KW-1185">Reference proteome</keyword>
<name>A0A7U6GHR6_9GAMM</name>
<dbReference type="GO" id="GO:0003677">
    <property type="term" value="F:DNA binding"/>
    <property type="evidence" value="ECO:0007669"/>
    <property type="project" value="InterPro"/>
</dbReference>
<evidence type="ECO:0000313" key="8">
    <source>
        <dbReference type="EMBL" id="BAO43894.1"/>
    </source>
</evidence>
<dbReference type="OrthoDB" id="9816043at2"/>
<sequence>MATGIVKGEQHSEDALLADSTNTEHFPLPDNEEMPSLTYSNKLTVEEILREVEHHYTSVDRDGTTTAIETIPRNSLVLADNFFGLKKLLDGYHGSVSCIYMDPPYGTGMSFQSRTLQHAYRDVLGTASWIEFIRRRLILMKELLSEDGSIYVHIGHQMLFHLKLIMDEVFGPSSFRNIITRKKCSSKNYTKNQYPNLNDFILFYTKTDSYIWNQPGTKPSKEWIKKEYPKQDERGLFKLVPIHAPGTRNGETGKPWRGMMPPTGKHWQMTPDKLEALAEKGEIYWSRNGNPRRKVYLPDDKKIPLPDYWDRYRDAHHQSIKITGYPTEKNLDMLKVIVGASSNPGDLVLDPFCGSGTTLHAARELGRHWIGIDQSFTAIEATLKRMRHGLSAMGDYVEKNIKMQKTEPLPLEEEAAIPPVNFIVDTEVLERHGDEVRLLASS</sequence>
<organism evidence="8 9">
    <name type="scientific">Thiolapillus brandeum</name>
    <dbReference type="NCBI Taxonomy" id="1076588"/>
    <lineage>
        <taxon>Bacteria</taxon>
        <taxon>Pseudomonadati</taxon>
        <taxon>Pseudomonadota</taxon>
        <taxon>Gammaproteobacteria</taxon>
        <taxon>Chromatiales</taxon>
        <taxon>Sedimenticolaceae</taxon>
        <taxon>Thiolapillus</taxon>
    </lineage>
</organism>
<dbReference type="PANTHER" id="PTHR13370">
    <property type="entry name" value="RNA METHYLASE-RELATED"/>
    <property type="match status" value="1"/>
</dbReference>
<dbReference type="PRINTS" id="PR00506">
    <property type="entry name" value="D21N6MTFRASE"/>
</dbReference>
<dbReference type="InterPro" id="IPR002941">
    <property type="entry name" value="DNA_methylase_N4/N6"/>
</dbReference>
<dbReference type="GO" id="GO:0009007">
    <property type="term" value="F:site-specific DNA-methyltransferase (adenine-specific) activity"/>
    <property type="evidence" value="ECO:0007669"/>
    <property type="project" value="UniProtKB-EC"/>
</dbReference>
<keyword evidence="5" id="KW-0949">S-adenosyl-L-methionine</keyword>
<dbReference type="EMBL" id="AP012273">
    <property type="protein sequence ID" value="BAO43894.1"/>
    <property type="molecule type" value="Genomic_DNA"/>
</dbReference>
<dbReference type="RefSeq" id="WP_041070341.1">
    <property type="nucleotide sequence ID" value="NZ_AP012273.1"/>
</dbReference>
<feature type="domain" description="DNA methylase N-4/N-6" evidence="7">
    <location>
        <begin position="96"/>
        <end position="381"/>
    </location>
</feature>
<keyword evidence="4" id="KW-0808">Transferase</keyword>
<accession>A0A7U6GHR6</accession>
<dbReference type="REBASE" id="77189">
    <property type="entry name" value="M.GprH1ORF964P"/>
</dbReference>
<dbReference type="GO" id="GO:0005737">
    <property type="term" value="C:cytoplasm"/>
    <property type="evidence" value="ECO:0007669"/>
    <property type="project" value="TreeGrafter"/>
</dbReference>
<dbReference type="KEGG" id="tbn:TBH_C0964"/>
<dbReference type="InterPro" id="IPR002295">
    <property type="entry name" value="N4/N6-MTase_EcoPI_Mod-like"/>
</dbReference>
<dbReference type="Gene3D" id="3.40.50.150">
    <property type="entry name" value="Vaccinia Virus protein VP39"/>
    <property type="match status" value="1"/>
</dbReference>
<gene>
    <name evidence="8" type="ORF">TBH_C0964</name>
</gene>